<dbReference type="PANTHER" id="PTHR22839">
    <property type="entry name" value="THO COMPLEX SUBUNIT 3 THO3"/>
    <property type="match status" value="1"/>
</dbReference>
<dbReference type="OrthoDB" id="340259at2759"/>
<dbReference type="SMART" id="SM00320">
    <property type="entry name" value="WD40"/>
    <property type="match status" value="6"/>
</dbReference>
<evidence type="ECO:0000256" key="1">
    <source>
        <dbReference type="ARBA" id="ARBA00022574"/>
    </source>
</evidence>
<evidence type="ECO:0000256" key="2">
    <source>
        <dbReference type="ARBA" id="ARBA00022737"/>
    </source>
</evidence>
<proteinExistence type="inferred from homology"/>
<feature type="repeat" description="WD" evidence="5">
    <location>
        <begin position="208"/>
        <end position="249"/>
    </location>
</feature>
<keyword evidence="3" id="KW-0521">NADP</keyword>
<dbReference type="AlphaFoldDB" id="A0A6A6HRB0"/>
<gene>
    <name evidence="6" type="ORF">BU26DRAFT_497908</name>
</gene>
<dbReference type="GeneID" id="54579641"/>
<dbReference type="Pfam" id="PF13561">
    <property type="entry name" value="adh_short_C2"/>
    <property type="match status" value="1"/>
</dbReference>
<dbReference type="InterPro" id="IPR001680">
    <property type="entry name" value="WD40_rpt"/>
</dbReference>
<dbReference type="InterPro" id="IPR040132">
    <property type="entry name" value="Tex1/THOC3"/>
</dbReference>
<feature type="repeat" description="WD" evidence="5">
    <location>
        <begin position="93"/>
        <end position="125"/>
    </location>
</feature>
<dbReference type="PRINTS" id="PR00081">
    <property type="entry name" value="GDHRDH"/>
</dbReference>
<dbReference type="Pfam" id="PF00400">
    <property type="entry name" value="WD40"/>
    <property type="match status" value="4"/>
</dbReference>
<dbReference type="PANTHER" id="PTHR22839:SF0">
    <property type="entry name" value="THO COMPLEX SUBUNIT 3"/>
    <property type="match status" value="1"/>
</dbReference>
<dbReference type="InterPro" id="IPR036291">
    <property type="entry name" value="NAD(P)-bd_dom_sf"/>
</dbReference>
<dbReference type="GO" id="GO:0000445">
    <property type="term" value="C:THO complex part of transcription export complex"/>
    <property type="evidence" value="ECO:0007669"/>
    <property type="project" value="TreeGrafter"/>
</dbReference>
<reference evidence="6" key="1">
    <citation type="journal article" date="2020" name="Stud. Mycol.">
        <title>101 Dothideomycetes genomes: a test case for predicting lifestyles and emergence of pathogens.</title>
        <authorList>
            <person name="Haridas S."/>
            <person name="Albert R."/>
            <person name="Binder M."/>
            <person name="Bloem J."/>
            <person name="Labutti K."/>
            <person name="Salamov A."/>
            <person name="Andreopoulos B."/>
            <person name="Baker S."/>
            <person name="Barry K."/>
            <person name="Bills G."/>
            <person name="Bluhm B."/>
            <person name="Cannon C."/>
            <person name="Castanera R."/>
            <person name="Culley D."/>
            <person name="Daum C."/>
            <person name="Ezra D."/>
            <person name="Gonzalez J."/>
            <person name="Henrissat B."/>
            <person name="Kuo A."/>
            <person name="Liang C."/>
            <person name="Lipzen A."/>
            <person name="Lutzoni F."/>
            <person name="Magnuson J."/>
            <person name="Mondo S."/>
            <person name="Nolan M."/>
            <person name="Ohm R."/>
            <person name="Pangilinan J."/>
            <person name="Park H.-J."/>
            <person name="Ramirez L."/>
            <person name="Alfaro M."/>
            <person name="Sun H."/>
            <person name="Tritt A."/>
            <person name="Yoshinaga Y."/>
            <person name="Zwiers L.-H."/>
            <person name="Turgeon B."/>
            <person name="Goodwin S."/>
            <person name="Spatafora J."/>
            <person name="Crous P."/>
            <person name="Grigoriev I."/>
        </authorList>
    </citation>
    <scope>NUCLEOTIDE SEQUENCE</scope>
    <source>
        <strain evidence="6">CBS 122368</strain>
    </source>
</reference>
<evidence type="ECO:0000313" key="7">
    <source>
        <dbReference type="Proteomes" id="UP000800094"/>
    </source>
</evidence>
<dbReference type="SUPFAM" id="SSF51735">
    <property type="entry name" value="NAD(P)-binding Rossmann-fold domains"/>
    <property type="match status" value="1"/>
</dbReference>
<dbReference type="Gene3D" id="3.40.50.720">
    <property type="entry name" value="NAD(P)-binding Rossmann-like Domain"/>
    <property type="match status" value="1"/>
</dbReference>
<dbReference type="Pfam" id="PF00106">
    <property type="entry name" value="adh_short"/>
    <property type="match status" value="1"/>
</dbReference>
<dbReference type="InterPro" id="IPR015943">
    <property type="entry name" value="WD40/YVTN_repeat-like_dom_sf"/>
</dbReference>
<dbReference type="PRINTS" id="PR00320">
    <property type="entry name" value="GPROTEINBRPT"/>
</dbReference>
<name>A0A6A6HRB0_9PLEO</name>
<dbReference type="PROSITE" id="PS50294">
    <property type="entry name" value="WD_REPEATS_REGION"/>
    <property type="match status" value="2"/>
</dbReference>
<accession>A0A6A6HRB0</accession>
<dbReference type="RefSeq" id="XP_033675541.1">
    <property type="nucleotide sequence ID" value="XM_033826311.1"/>
</dbReference>
<dbReference type="PROSITE" id="PS00061">
    <property type="entry name" value="ADH_SHORT"/>
    <property type="match status" value="1"/>
</dbReference>
<feature type="repeat" description="WD" evidence="5">
    <location>
        <begin position="42"/>
        <end position="76"/>
    </location>
</feature>
<evidence type="ECO:0000256" key="5">
    <source>
        <dbReference type="PROSITE-ProRule" id="PRU00221"/>
    </source>
</evidence>
<dbReference type="EMBL" id="ML987217">
    <property type="protein sequence ID" value="KAF2240537.1"/>
    <property type="molecule type" value="Genomic_DNA"/>
</dbReference>
<dbReference type="InterPro" id="IPR020472">
    <property type="entry name" value="WD40_PAC1"/>
</dbReference>
<protein>
    <submittedName>
        <fullName evidence="6">WD40 repeat-like protein</fullName>
    </submittedName>
</protein>
<sequence length="673" mass="72210">MAPQRSRPLSKGLFSPAFSKLKTSIYIDNLRPGVPVSSSHYIRTLSWNSTGTFIATGAADKTLRIWNPEKTNVKNSTELRTPGAPATVSLERVAFHPINENELASCSTDGMVRFWDVRSKASVGEVRVGEQPFVLAWTPDGNEIVAGRKDNVIVQIDRVALKTVSEHRQAVQTNQCIIDWSGDHLYLTNGDGYIKILRYPSFETALTLNAHTSSCYAVTMSPSGEYIAAGGGDALVSVWDTQEWICVRTLDLTFYPVKSVDFSFDGSYITAGSEEKDEKKLHIAHVESGEIVHSIDLTQAAAHVAWHPCRYVLAYSADSQGLKITQTHSHAIYTVLPTKTPNPQPAAISDKMNMDVQALLNTAHLFSARQLVVVITGGGSGIGLAIAAALYQNGASRIYLLGRRANVLQDAIKTLESSTDAPHAVPCTLTAISCDITDQSSVSAAASQVAKEAGYVDVLVNNAGVTGPQNGLQLYQAESIEQLRDTMLKDWEGWPAAMAINTQSVIGVSAAFLPLLEAANTRRGWASGKVTGSGNPRQQDKSKLEEIGADLDDDRMAHIITIASVASFMRKSTAGLAYNASKSAAAHLGKMMSSFLSEWGIRSNVVCPGPYPSDMTAGADGKYGTNEVPQGRMGNLNDIAGLMLFLVGKGGAYISGTVQVTDGGRLSVFPSTY</sequence>
<dbReference type="CDD" id="cd05233">
    <property type="entry name" value="SDR_c"/>
    <property type="match status" value="1"/>
</dbReference>
<dbReference type="InterPro" id="IPR002347">
    <property type="entry name" value="SDR_fam"/>
</dbReference>
<dbReference type="InterPro" id="IPR036322">
    <property type="entry name" value="WD40_repeat_dom_sf"/>
</dbReference>
<evidence type="ECO:0000313" key="6">
    <source>
        <dbReference type="EMBL" id="KAF2240537.1"/>
    </source>
</evidence>
<dbReference type="SUPFAM" id="SSF50978">
    <property type="entry name" value="WD40 repeat-like"/>
    <property type="match status" value="1"/>
</dbReference>
<comment type="similarity">
    <text evidence="4">Belongs to the THOC3 family.</text>
</comment>
<keyword evidence="2" id="KW-0677">Repeat</keyword>
<dbReference type="Gene3D" id="2.130.10.10">
    <property type="entry name" value="YVTN repeat-like/Quinoprotein amine dehydrogenase"/>
    <property type="match status" value="2"/>
</dbReference>
<dbReference type="Proteomes" id="UP000800094">
    <property type="component" value="Unassembled WGS sequence"/>
</dbReference>
<dbReference type="PROSITE" id="PS50082">
    <property type="entry name" value="WD_REPEATS_2"/>
    <property type="match status" value="3"/>
</dbReference>
<keyword evidence="1 5" id="KW-0853">WD repeat</keyword>
<evidence type="ECO:0000256" key="4">
    <source>
        <dbReference type="ARBA" id="ARBA00046343"/>
    </source>
</evidence>
<evidence type="ECO:0000256" key="3">
    <source>
        <dbReference type="ARBA" id="ARBA00022857"/>
    </source>
</evidence>
<organism evidence="6 7">
    <name type="scientific">Trematosphaeria pertusa</name>
    <dbReference type="NCBI Taxonomy" id="390896"/>
    <lineage>
        <taxon>Eukaryota</taxon>
        <taxon>Fungi</taxon>
        <taxon>Dikarya</taxon>
        <taxon>Ascomycota</taxon>
        <taxon>Pezizomycotina</taxon>
        <taxon>Dothideomycetes</taxon>
        <taxon>Pleosporomycetidae</taxon>
        <taxon>Pleosporales</taxon>
        <taxon>Massarineae</taxon>
        <taxon>Trematosphaeriaceae</taxon>
        <taxon>Trematosphaeria</taxon>
    </lineage>
</organism>
<keyword evidence="7" id="KW-1185">Reference proteome</keyword>
<dbReference type="GO" id="GO:0006406">
    <property type="term" value="P:mRNA export from nucleus"/>
    <property type="evidence" value="ECO:0007669"/>
    <property type="project" value="InterPro"/>
</dbReference>
<dbReference type="InterPro" id="IPR020904">
    <property type="entry name" value="Sc_DH/Rdtase_CS"/>
</dbReference>